<keyword evidence="2" id="KW-1185">Reference proteome</keyword>
<gene>
    <name evidence="1" type="ORF">ACFORL_03120</name>
</gene>
<dbReference type="EMBL" id="JBHSAB010000002">
    <property type="protein sequence ID" value="MFC3908069.1"/>
    <property type="molecule type" value="Genomic_DNA"/>
</dbReference>
<name>A0ABV8CD48_9GAMM</name>
<evidence type="ECO:0000313" key="1">
    <source>
        <dbReference type="EMBL" id="MFC3908069.1"/>
    </source>
</evidence>
<protein>
    <submittedName>
        <fullName evidence="1">Uncharacterized protein</fullName>
    </submittedName>
</protein>
<accession>A0ABV8CD48</accession>
<dbReference type="RefSeq" id="WP_382341013.1">
    <property type="nucleotide sequence ID" value="NZ_JBHSAB010000002.1"/>
</dbReference>
<organism evidence="1 2">
    <name type="scientific">Legionella dresdenensis</name>
    <dbReference type="NCBI Taxonomy" id="450200"/>
    <lineage>
        <taxon>Bacteria</taxon>
        <taxon>Pseudomonadati</taxon>
        <taxon>Pseudomonadota</taxon>
        <taxon>Gammaproteobacteria</taxon>
        <taxon>Legionellales</taxon>
        <taxon>Legionellaceae</taxon>
        <taxon>Legionella</taxon>
    </lineage>
</organism>
<sequence>MKTTWKRVDKDWYQQTFINAQGKPVITYHYKRKSAPAIPTLLLQTKLAQQLCGYILIKKDITDTSLFIQEHNKVLQTCDDIGSNVIIKGLTRAIVITYGKCFTTADGRKIKLDKKIIKNAHHQDIHELLMEMRHQYIAHAGKSIHEKICLPLLCPPPKEVNKVLRGKNVKGNIVLGQHLFQTSSTIEFNDGTVLSLLNELQLSLDKKISQLQQKLGLDNLDPEKLWNLVKKNKTFYIDEEILGKIQN</sequence>
<evidence type="ECO:0000313" key="2">
    <source>
        <dbReference type="Proteomes" id="UP001595758"/>
    </source>
</evidence>
<proteinExistence type="predicted"/>
<dbReference type="Proteomes" id="UP001595758">
    <property type="component" value="Unassembled WGS sequence"/>
</dbReference>
<reference evidence="2" key="1">
    <citation type="journal article" date="2019" name="Int. J. Syst. Evol. Microbiol.">
        <title>The Global Catalogue of Microorganisms (GCM) 10K type strain sequencing project: providing services to taxonomists for standard genome sequencing and annotation.</title>
        <authorList>
            <consortium name="The Broad Institute Genomics Platform"/>
            <consortium name="The Broad Institute Genome Sequencing Center for Infectious Disease"/>
            <person name="Wu L."/>
            <person name="Ma J."/>
        </authorList>
    </citation>
    <scope>NUCLEOTIDE SEQUENCE [LARGE SCALE GENOMIC DNA]</scope>
    <source>
        <strain evidence="2">CCUG 59858</strain>
    </source>
</reference>
<comment type="caution">
    <text evidence="1">The sequence shown here is derived from an EMBL/GenBank/DDBJ whole genome shotgun (WGS) entry which is preliminary data.</text>
</comment>